<dbReference type="PROSITE" id="PS50102">
    <property type="entry name" value="RRM"/>
    <property type="match status" value="1"/>
</dbReference>
<dbReference type="InterPro" id="IPR050666">
    <property type="entry name" value="ESRP"/>
</dbReference>
<dbReference type="InterPro" id="IPR012677">
    <property type="entry name" value="Nucleotide-bd_a/b_plait_sf"/>
</dbReference>
<evidence type="ECO:0000256" key="3">
    <source>
        <dbReference type="ARBA" id="ARBA00022884"/>
    </source>
</evidence>
<dbReference type="Gene3D" id="3.30.70.330">
    <property type="match status" value="2"/>
</dbReference>
<protein>
    <recommendedName>
        <fullName evidence="5">RRM domain-containing protein</fullName>
    </recommendedName>
</protein>
<proteinExistence type="predicted"/>
<evidence type="ECO:0000256" key="1">
    <source>
        <dbReference type="ARBA" id="ARBA00022553"/>
    </source>
</evidence>
<accession>A0A8C0WZQ2</accession>
<dbReference type="AlphaFoldDB" id="A0A8C0WZQ2"/>
<dbReference type="Pfam" id="PF00076">
    <property type="entry name" value="RRM_1"/>
    <property type="match status" value="1"/>
</dbReference>
<keyword evidence="3 4" id="KW-0694">RNA-binding</keyword>
<dbReference type="FunFam" id="3.30.70.330:FF:000071">
    <property type="entry name" value="heterogeneous nuclear ribonucleoprotein H isoform X1"/>
    <property type="match status" value="1"/>
</dbReference>
<name>A0A8C0WZQ2_CASCN</name>
<dbReference type="InterPro" id="IPR035979">
    <property type="entry name" value="RBD_domain_sf"/>
</dbReference>
<sequence>MMLSTEGREGFVVKVRGLPWSCSADEVMRFFSDCKIQNGTSGIRFIYTREGRPSGEAFVELESEDEVKLALKKDRETMGHRYVEVFKSNSVEMDWVLKHTGPNSPDTANDGFVRLRGLPFGCSKEEIVQFFSGLEIVVAELKFKPTMIPLESSWLCSGQVLMIGQKLAEGIIALAEELGLKG</sequence>
<evidence type="ECO:0000256" key="2">
    <source>
        <dbReference type="ARBA" id="ARBA00022737"/>
    </source>
</evidence>
<keyword evidence="1" id="KW-0597">Phosphoprotein</keyword>
<evidence type="ECO:0000259" key="5">
    <source>
        <dbReference type="PROSITE" id="PS50102"/>
    </source>
</evidence>
<reference evidence="6" key="1">
    <citation type="submission" date="2023-09" db="UniProtKB">
        <authorList>
            <consortium name="Ensembl"/>
        </authorList>
    </citation>
    <scope>IDENTIFICATION</scope>
</reference>
<dbReference type="SUPFAM" id="SSF54928">
    <property type="entry name" value="RNA-binding domain, RBD"/>
    <property type="match status" value="2"/>
</dbReference>
<dbReference type="CDD" id="cd12729">
    <property type="entry name" value="RRM1_hnRNPH_hnRNPH2_hnRNPF"/>
    <property type="match status" value="1"/>
</dbReference>
<keyword evidence="2" id="KW-0677">Repeat</keyword>
<dbReference type="Ensembl" id="ENSCCNT00000025849.1">
    <property type="protein sequence ID" value="ENSCCNP00000019981.1"/>
    <property type="gene ID" value="ENSCCNG00000020007.1"/>
</dbReference>
<dbReference type="InterPro" id="IPR000504">
    <property type="entry name" value="RRM_dom"/>
</dbReference>
<dbReference type="PANTHER" id="PTHR13976">
    <property type="entry name" value="HETEROGENEOUS NUCLEAR RIBONUCLEOPROTEIN-RELATED"/>
    <property type="match status" value="1"/>
</dbReference>
<organism evidence="6">
    <name type="scientific">Castor canadensis</name>
    <name type="common">American beaver</name>
    <dbReference type="NCBI Taxonomy" id="51338"/>
    <lineage>
        <taxon>Eukaryota</taxon>
        <taxon>Metazoa</taxon>
        <taxon>Chordata</taxon>
        <taxon>Craniata</taxon>
        <taxon>Vertebrata</taxon>
        <taxon>Euteleostomi</taxon>
        <taxon>Mammalia</taxon>
        <taxon>Eutheria</taxon>
        <taxon>Euarchontoglires</taxon>
        <taxon>Glires</taxon>
        <taxon>Rodentia</taxon>
        <taxon>Castorimorpha</taxon>
        <taxon>Castoridae</taxon>
        <taxon>Castor</taxon>
    </lineage>
</organism>
<dbReference type="SMART" id="SM00360">
    <property type="entry name" value="RRM"/>
    <property type="match status" value="1"/>
</dbReference>
<evidence type="ECO:0000313" key="6">
    <source>
        <dbReference type="Ensembl" id="ENSCCNP00000019981.1"/>
    </source>
</evidence>
<feature type="domain" description="RRM" evidence="5">
    <location>
        <begin position="11"/>
        <end position="90"/>
    </location>
</feature>
<dbReference type="GO" id="GO:0003723">
    <property type="term" value="F:RNA binding"/>
    <property type="evidence" value="ECO:0007669"/>
    <property type="project" value="UniProtKB-UniRule"/>
</dbReference>
<evidence type="ECO:0000256" key="4">
    <source>
        <dbReference type="PROSITE-ProRule" id="PRU00176"/>
    </source>
</evidence>